<evidence type="ECO:0000313" key="3">
    <source>
        <dbReference type="Proteomes" id="UP001139971"/>
    </source>
</evidence>
<accession>A0A9X4BH19</accession>
<protein>
    <recommendedName>
        <fullName evidence="4">Anti-sigma-K factor RskA</fullName>
    </recommendedName>
</protein>
<feature type="transmembrane region" description="Helical" evidence="1">
    <location>
        <begin position="88"/>
        <end position="108"/>
    </location>
</feature>
<keyword evidence="3" id="KW-1185">Reference proteome</keyword>
<keyword evidence="1" id="KW-1133">Transmembrane helix</keyword>
<dbReference type="Proteomes" id="UP001139971">
    <property type="component" value="Unassembled WGS sequence"/>
</dbReference>
<reference evidence="2" key="1">
    <citation type="submission" date="2023-02" db="EMBL/GenBank/DDBJ databases">
        <title>Tahibacter soli sp. nov. isolated from soil.</title>
        <authorList>
            <person name="Baek J.H."/>
            <person name="Lee J.K."/>
            <person name="Choi D.G."/>
            <person name="Jeon C.O."/>
        </authorList>
    </citation>
    <scope>NUCLEOTIDE SEQUENCE</scope>
    <source>
        <strain evidence="2">BL</strain>
    </source>
</reference>
<gene>
    <name evidence="2" type="ORF">OD750_013615</name>
</gene>
<proteinExistence type="predicted"/>
<evidence type="ECO:0008006" key="4">
    <source>
        <dbReference type="Google" id="ProtNLM"/>
    </source>
</evidence>
<organism evidence="2 3">
    <name type="scientific">Tahibacter soli</name>
    <dbReference type="NCBI Taxonomy" id="2983605"/>
    <lineage>
        <taxon>Bacteria</taxon>
        <taxon>Pseudomonadati</taxon>
        <taxon>Pseudomonadota</taxon>
        <taxon>Gammaproteobacteria</taxon>
        <taxon>Lysobacterales</taxon>
        <taxon>Rhodanobacteraceae</taxon>
        <taxon>Tahibacter</taxon>
    </lineage>
</organism>
<sequence length="241" mass="25933">MPTTSTADLLQRKLADPAERQRLIAAYVRETLPPDVVDAFETRLFDAPDLAADVAAEACLRDTYRSMSADEALIRPLVAQTPRRERRIGLALAAGLAAGALLPSLMWWRAEQRVSFAELGAAPRPVAESVAVFALTGARRLETQAPAQNVPLPDASRLALQVPAPNEKGPYRVRLVRDGTPQPIAEAIVANDDEGYLGFGIETAGLRGVASAKLVVDVRRGDEWVASGAYPLNFVAGAERR</sequence>
<evidence type="ECO:0000256" key="1">
    <source>
        <dbReference type="SAM" id="Phobius"/>
    </source>
</evidence>
<dbReference type="RefSeq" id="WP_263545781.1">
    <property type="nucleotide sequence ID" value="NZ_JAOVZO020000017.1"/>
</dbReference>
<dbReference type="EMBL" id="JAOVZO020000017">
    <property type="protein sequence ID" value="MDC8013575.1"/>
    <property type="molecule type" value="Genomic_DNA"/>
</dbReference>
<keyword evidence="1" id="KW-0472">Membrane</keyword>
<keyword evidence="1" id="KW-0812">Transmembrane</keyword>
<dbReference type="AlphaFoldDB" id="A0A9X4BH19"/>
<name>A0A9X4BH19_9GAMM</name>
<comment type="caution">
    <text evidence="2">The sequence shown here is derived from an EMBL/GenBank/DDBJ whole genome shotgun (WGS) entry which is preliminary data.</text>
</comment>
<evidence type="ECO:0000313" key="2">
    <source>
        <dbReference type="EMBL" id="MDC8013575.1"/>
    </source>
</evidence>